<protein>
    <submittedName>
        <fullName evidence="10">Uncharacterized protein</fullName>
    </submittedName>
</protein>
<name>A0AA38HKG1_9CUCU</name>
<dbReference type="PANTHER" id="PTHR31392:SF1">
    <property type="entry name" value="ALPHA-1,3-MANNOSYLTRANSFERASE MNN1-RELATED"/>
    <property type="match status" value="1"/>
</dbReference>
<sequence>MQHLHSVLATCWLNSLQFREKWGGTYSYVYGDKETFWLGWEMLEDKLYVWNPQLPKLIGTPSDDGIICSPHILHVDEHGSPLFMNGKIYKPTASNKIQLETFTHWSVSNNVEWFYRKKIICGQSQLATITEEIGKQLKISAFFLAQVMSKFT</sequence>
<evidence type="ECO:0000256" key="6">
    <source>
        <dbReference type="ARBA" id="ARBA00022968"/>
    </source>
</evidence>
<dbReference type="PANTHER" id="PTHR31392">
    <property type="entry name" value="ALPHA-1,3-MANNOSYLTRANSFERASE MNN1-RELATED"/>
    <property type="match status" value="1"/>
</dbReference>
<dbReference type="EMBL" id="JALNTZ010001743">
    <property type="protein sequence ID" value="KAJ3623628.1"/>
    <property type="molecule type" value="Genomic_DNA"/>
</dbReference>
<evidence type="ECO:0000256" key="9">
    <source>
        <dbReference type="ARBA" id="ARBA00023180"/>
    </source>
</evidence>
<accession>A0AA38HKG1</accession>
<keyword evidence="5" id="KW-0812">Transmembrane</keyword>
<dbReference type="InterPro" id="IPR022751">
    <property type="entry name" value="Alpha_mannosyltransferase"/>
</dbReference>
<keyword evidence="8" id="KW-0472">Membrane</keyword>
<evidence type="ECO:0000313" key="11">
    <source>
        <dbReference type="Proteomes" id="UP001168821"/>
    </source>
</evidence>
<keyword evidence="6" id="KW-0735">Signal-anchor</keyword>
<dbReference type="Pfam" id="PF11051">
    <property type="entry name" value="Mannosyl_trans3"/>
    <property type="match status" value="1"/>
</dbReference>
<keyword evidence="4" id="KW-0808">Transferase</keyword>
<evidence type="ECO:0000256" key="4">
    <source>
        <dbReference type="ARBA" id="ARBA00022679"/>
    </source>
</evidence>
<evidence type="ECO:0000256" key="7">
    <source>
        <dbReference type="ARBA" id="ARBA00022989"/>
    </source>
</evidence>
<evidence type="ECO:0000256" key="1">
    <source>
        <dbReference type="ARBA" id="ARBA00004606"/>
    </source>
</evidence>
<dbReference type="Proteomes" id="UP001168821">
    <property type="component" value="Unassembled WGS sequence"/>
</dbReference>
<evidence type="ECO:0000256" key="2">
    <source>
        <dbReference type="ARBA" id="ARBA00009105"/>
    </source>
</evidence>
<keyword evidence="7" id="KW-1133">Transmembrane helix</keyword>
<keyword evidence="3" id="KW-0328">Glycosyltransferase</keyword>
<dbReference type="GO" id="GO:0016020">
    <property type="term" value="C:membrane"/>
    <property type="evidence" value="ECO:0007669"/>
    <property type="project" value="UniProtKB-SubCell"/>
</dbReference>
<evidence type="ECO:0000313" key="10">
    <source>
        <dbReference type="EMBL" id="KAJ3623628.1"/>
    </source>
</evidence>
<organism evidence="10 11">
    <name type="scientific">Zophobas morio</name>
    <dbReference type="NCBI Taxonomy" id="2755281"/>
    <lineage>
        <taxon>Eukaryota</taxon>
        <taxon>Metazoa</taxon>
        <taxon>Ecdysozoa</taxon>
        <taxon>Arthropoda</taxon>
        <taxon>Hexapoda</taxon>
        <taxon>Insecta</taxon>
        <taxon>Pterygota</taxon>
        <taxon>Neoptera</taxon>
        <taxon>Endopterygota</taxon>
        <taxon>Coleoptera</taxon>
        <taxon>Polyphaga</taxon>
        <taxon>Cucujiformia</taxon>
        <taxon>Tenebrionidae</taxon>
        <taxon>Zophobas</taxon>
    </lineage>
</organism>
<comment type="similarity">
    <text evidence="2">Belongs to the MNN1/MNT family.</text>
</comment>
<dbReference type="GO" id="GO:0000033">
    <property type="term" value="F:alpha-1,3-mannosyltransferase activity"/>
    <property type="evidence" value="ECO:0007669"/>
    <property type="project" value="TreeGrafter"/>
</dbReference>
<comment type="caution">
    <text evidence="10">The sequence shown here is derived from an EMBL/GenBank/DDBJ whole genome shotgun (WGS) entry which is preliminary data.</text>
</comment>
<evidence type="ECO:0000256" key="8">
    <source>
        <dbReference type="ARBA" id="ARBA00023136"/>
    </source>
</evidence>
<reference evidence="10" key="1">
    <citation type="journal article" date="2023" name="G3 (Bethesda)">
        <title>Whole genome assemblies of Zophobas morio and Tenebrio molitor.</title>
        <authorList>
            <person name="Kaur S."/>
            <person name="Stinson S.A."/>
            <person name="diCenzo G.C."/>
        </authorList>
    </citation>
    <scope>NUCLEOTIDE SEQUENCE</scope>
    <source>
        <strain evidence="10">QUZm001</strain>
    </source>
</reference>
<keyword evidence="9" id="KW-0325">Glycoprotein</keyword>
<keyword evidence="11" id="KW-1185">Reference proteome</keyword>
<comment type="subcellular location">
    <subcellularLocation>
        <location evidence="1">Membrane</location>
        <topology evidence="1">Single-pass type II membrane protein</topology>
    </subcellularLocation>
</comment>
<gene>
    <name evidence="10" type="ORF">Zmor_004391</name>
</gene>
<dbReference type="AlphaFoldDB" id="A0AA38HKG1"/>
<proteinExistence type="inferred from homology"/>
<dbReference type="GO" id="GO:0006493">
    <property type="term" value="P:protein O-linked glycosylation"/>
    <property type="evidence" value="ECO:0007669"/>
    <property type="project" value="TreeGrafter"/>
</dbReference>
<dbReference type="GO" id="GO:0005794">
    <property type="term" value="C:Golgi apparatus"/>
    <property type="evidence" value="ECO:0007669"/>
    <property type="project" value="TreeGrafter"/>
</dbReference>
<evidence type="ECO:0000256" key="3">
    <source>
        <dbReference type="ARBA" id="ARBA00022676"/>
    </source>
</evidence>
<evidence type="ECO:0000256" key="5">
    <source>
        <dbReference type="ARBA" id="ARBA00022692"/>
    </source>
</evidence>